<reference evidence="10 11" key="1">
    <citation type="submission" date="2010-08" db="EMBL/GenBank/DDBJ databases">
        <title>The draft genome of Desulfovibrio fructosovorans JJ.</title>
        <authorList>
            <consortium name="US DOE Joint Genome Institute (JGI-PGF)"/>
            <person name="Lucas S."/>
            <person name="Copeland A."/>
            <person name="Lapidus A."/>
            <person name="Cheng J.-F."/>
            <person name="Bruce D."/>
            <person name="Goodwin L."/>
            <person name="Pitluck S."/>
            <person name="Land M.L."/>
            <person name="Hauser L."/>
            <person name="Chang Y.-J."/>
            <person name="Jeffries C."/>
            <person name="Wall J.D."/>
            <person name="Stahl D.A."/>
            <person name="Arkin A.P."/>
            <person name="Dehal P."/>
            <person name="Stolyar S.M."/>
            <person name="Hazen T.C."/>
            <person name="Woyke T.J."/>
        </authorList>
    </citation>
    <scope>NUCLEOTIDE SEQUENCE [LARGE SCALE GENOMIC DNA]</scope>
    <source>
        <strain evidence="10 11">JJ</strain>
    </source>
</reference>
<dbReference type="PROSITE" id="PS50113">
    <property type="entry name" value="PAC"/>
    <property type="match status" value="1"/>
</dbReference>
<dbReference type="RefSeq" id="WP_005995393.1">
    <property type="nucleotide sequence ID" value="NZ_AECZ01000024.1"/>
</dbReference>
<dbReference type="PROSITE" id="PS50109">
    <property type="entry name" value="HIS_KIN"/>
    <property type="match status" value="1"/>
</dbReference>
<gene>
    <name evidence="10" type="ORF">DesfrDRAFT_3111</name>
</gene>
<evidence type="ECO:0000259" key="8">
    <source>
        <dbReference type="PROSITE" id="PS50112"/>
    </source>
</evidence>
<evidence type="ECO:0000256" key="6">
    <source>
        <dbReference type="SAM" id="MobiDB-lite"/>
    </source>
</evidence>
<dbReference type="Proteomes" id="UP000006250">
    <property type="component" value="Unassembled WGS sequence"/>
</dbReference>
<dbReference type="InterPro" id="IPR000014">
    <property type="entry name" value="PAS"/>
</dbReference>
<dbReference type="InterPro" id="IPR013656">
    <property type="entry name" value="PAS_4"/>
</dbReference>
<comment type="caution">
    <text evidence="10">The sequence shown here is derived from an EMBL/GenBank/DDBJ whole genome shotgun (WGS) entry which is preliminary data.</text>
</comment>
<comment type="catalytic activity">
    <reaction evidence="1">
        <text>ATP + protein L-histidine = ADP + protein N-phospho-L-histidine.</text>
        <dbReference type="EC" id="2.7.13.3"/>
    </reaction>
</comment>
<evidence type="ECO:0000256" key="4">
    <source>
        <dbReference type="ARBA" id="ARBA00022679"/>
    </source>
</evidence>
<dbReference type="InterPro" id="IPR003594">
    <property type="entry name" value="HATPase_dom"/>
</dbReference>
<feature type="domain" description="Histidine kinase" evidence="7">
    <location>
        <begin position="287"/>
        <end position="508"/>
    </location>
</feature>
<dbReference type="Pfam" id="PF02518">
    <property type="entry name" value="HATPase_c"/>
    <property type="match status" value="1"/>
</dbReference>
<dbReference type="SMART" id="SM00388">
    <property type="entry name" value="HisKA"/>
    <property type="match status" value="1"/>
</dbReference>
<dbReference type="PANTHER" id="PTHR43047">
    <property type="entry name" value="TWO-COMPONENT HISTIDINE PROTEIN KINASE"/>
    <property type="match status" value="1"/>
</dbReference>
<feature type="domain" description="PAS" evidence="8">
    <location>
        <begin position="145"/>
        <end position="214"/>
    </location>
</feature>
<evidence type="ECO:0000259" key="7">
    <source>
        <dbReference type="PROSITE" id="PS50109"/>
    </source>
</evidence>
<name>E1JZR1_SOLFR</name>
<dbReference type="PROSITE" id="PS50112">
    <property type="entry name" value="PAS"/>
    <property type="match status" value="1"/>
</dbReference>
<dbReference type="OrthoDB" id="9176708at2"/>
<dbReference type="Pfam" id="PF13426">
    <property type="entry name" value="PAS_9"/>
    <property type="match status" value="1"/>
</dbReference>
<feature type="compositionally biased region" description="Basic and acidic residues" evidence="6">
    <location>
        <begin position="511"/>
        <end position="524"/>
    </location>
</feature>
<dbReference type="Gene3D" id="3.30.450.20">
    <property type="entry name" value="PAS domain"/>
    <property type="match status" value="2"/>
</dbReference>
<proteinExistence type="predicted"/>
<dbReference type="InterPro" id="IPR004358">
    <property type="entry name" value="Sig_transdc_His_kin-like_C"/>
</dbReference>
<dbReference type="STRING" id="596151.DesfrDRAFT_3111"/>
<dbReference type="SMART" id="SM00091">
    <property type="entry name" value="PAS"/>
    <property type="match status" value="2"/>
</dbReference>
<dbReference type="SUPFAM" id="SSF47384">
    <property type="entry name" value="Homodimeric domain of signal transducing histidine kinase"/>
    <property type="match status" value="1"/>
</dbReference>
<dbReference type="eggNOG" id="COG5002">
    <property type="taxonomic scope" value="Bacteria"/>
</dbReference>
<organism evidence="10 11">
    <name type="scientific">Solidesulfovibrio fructosivorans JJ]</name>
    <dbReference type="NCBI Taxonomy" id="596151"/>
    <lineage>
        <taxon>Bacteria</taxon>
        <taxon>Pseudomonadati</taxon>
        <taxon>Thermodesulfobacteriota</taxon>
        <taxon>Desulfovibrionia</taxon>
        <taxon>Desulfovibrionales</taxon>
        <taxon>Desulfovibrionaceae</taxon>
        <taxon>Solidesulfovibrio</taxon>
    </lineage>
</organism>
<keyword evidence="5 10" id="KW-0418">Kinase</keyword>
<dbReference type="GO" id="GO:0000155">
    <property type="term" value="F:phosphorelay sensor kinase activity"/>
    <property type="evidence" value="ECO:0007669"/>
    <property type="project" value="InterPro"/>
</dbReference>
<dbReference type="SUPFAM" id="SSF55874">
    <property type="entry name" value="ATPase domain of HSP90 chaperone/DNA topoisomerase II/histidine kinase"/>
    <property type="match status" value="1"/>
</dbReference>
<feature type="region of interest" description="Disordered" evidence="6">
    <location>
        <begin position="511"/>
        <end position="537"/>
    </location>
</feature>
<evidence type="ECO:0000259" key="9">
    <source>
        <dbReference type="PROSITE" id="PS50113"/>
    </source>
</evidence>
<feature type="domain" description="PAC" evidence="9">
    <location>
        <begin position="219"/>
        <end position="269"/>
    </location>
</feature>
<dbReference type="Pfam" id="PF08448">
    <property type="entry name" value="PAS_4"/>
    <property type="match status" value="1"/>
</dbReference>
<dbReference type="InterPro" id="IPR003661">
    <property type="entry name" value="HisK_dim/P_dom"/>
</dbReference>
<dbReference type="NCBIfam" id="TIGR00229">
    <property type="entry name" value="sensory_box"/>
    <property type="match status" value="1"/>
</dbReference>
<evidence type="ECO:0000313" key="11">
    <source>
        <dbReference type="Proteomes" id="UP000006250"/>
    </source>
</evidence>
<accession>E1JZR1</accession>
<dbReference type="Pfam" id="PF00512">
    <property type="entry name" value="HisKA"/>
    <property type="match status" value="1"/>
</dbReference>
<sequence length="537" mass="59250">MWRNRLLRAETVRREEAERALRAQHDLLETVFDATSDAILVLDQDFRVLTANRTAAARFDRDVASMRGRVILDLTEPAVAAARRRHYTEAMTTGRTVRFRDIRGGRTYDSVLYRLPGVADAPVRLAIYARDVTEELEAEAMLRESRERLDKIFHLTPAVIAITTQADARYIDINKTFTDMTGYTREDVIGRSNRSLDIWLDPKDRERVARTIKRKGIVRNMELRVRFKDGRKATGLLSCIPLDAYGEPCLLGVMMDITERKDMERELRQAKEAAETASKAKTRFLSVMSHEVRTPMNTILGMVDVLRDSGLTGPQSEYLAALEQAAESLLTLLEDVLTISRLDSGTLQLQTRPYVPADLARQAGEACAPRAEAKGLAFTVAVAPDVPSEACGDPEKICQVLDHLLDNAVKFTATGEVRLELARSLEGTGREVLRYSVIDTGVGIPPDKRQAVFMPFTLLDASTTRSQGGAGLGLALCALLATSMSGRVVLRGGPEGGSAFHFLLPVDTDASSREADAAPDDEARAWTSAPVTDYPAK</sequence>
<evidence type="ECO:0000256" key="5">
    <source>
        <dbReference type="ARBA" id="ARBA00022777"/>
    </source>
</evidence>
<dbReference type="CDD" id="cd00082">
    <property type="entry name" value="HisKA"/>
    <property type="match status" value="1"/>
</dbReference>
<dbReference type="SMART" id="SM00387">
    <property type="entry name" value="HATPase_c"/>
    <property type="match status" value="1"/>
</dbReference>
<dbReference type="CDD" id="cd00130">
    <property type="entry name" value="PAS"/>
    <property type="match status" value="1"/>
</dbReference>
<evidence type="ECO:0000256" key="1">
    <source>
        <dbReference type="ARBA" id="ARBA00000085"/>
    </source>
</evidence>
<dbReference type="InterPro" id="IPR036097">
    <property type="entry name" value="HisK_dim/P_sf"/>
</dbReference>
<dbReference type="Gene3D" id="3.30.565.10">
    <property type="entry name" value="Histidine kinase-like ATPase, C-terminal domain"/>
    <property type="match status" value="1"/>
</dbReference>
<dbReference type="Gene3D" id="1.10.287.130">
    <property type="match status" value="1"/>
</dbReference>
<dbReference type="SUPFAM" id="SSF55785">
    <property type="entry name" value="PYP-like sensor domain (PAS domain)"/>
    <property type="match status" value="2"/>
</dbReference>
<dbReference type="InterPro" id="IPR000700">
    <property type="entry name" value="PAS-assoc_C"/>
</dbReference>
<keyword evidence="4" id="KW-0808">Transferase</keyword>
<evidence type="ECO:0000256" key="3">
    <source>
        <dbReference type="ARBA" id="ARBA00022553"/>
    </source>
</evidence>
<evidence type="ECO:0000256" key="2">
    <source>
        <dbReference type="ARBA" id="ARBA00012438"/>
    </source>
</evidence>
<evidence type="ECO:0000313" key="10">
    <source>
        <dbReference type="EMBL" id="EFL50196.1"/>
    </source>
</evidence>
<keyword evidence="3" id="KW-0597">Phosphoprotein</keyword>
<dbReference type="PRINTS" id="PR00344">
    <property type="entry name" value="BCTRLSENSOR"/>
</dbReference>
<dbReference type="AlphaFoldDB" id="E1JZR1"/>
<keyword evidence="11" id="KW-1185">Reference proteome</keyword>
<dbReference type="InterPro" id="IPR036890">
    <property type="entry name" value="HATPase_C_sf"/>
</dbReference>
<dbReference type="InterPro" id="IPR035965">
    <property type="entry name" value="PAS-like_dom_sf"/>
</dbReference>
<dbReference type="EMBL" id="AECZ01000024">
    <property type="protein sequence ID" value="EFL50196.1"/>
    <property type="molecule type" value="Genomic_DNA"/>
</dbReference>
<dbReference type="InterPro" id="IPR005467">
    <property type="entry name" value="His_kinase_dom"/>
</dbReference>
<dbReference type="EC" id="2.7.13.3" evidence="2"/>
<protein>
    <recommendedName>
        <fullName evidence="2">histidine kinase</fullName>
        <ecNumber evidence="2">2.7.13.3</ecNumber>
    </recommendedName>
</protein>